<gene>
    <name evidence="1" type="ORF">GIL414_LOCUS82541</name>
</gene>
<dbReference type="Proteomes" id="UP000681720">
    <property type="component" value="Unassembled WGS sequence"/>
</dbReference>
<sequence>MSTVTYSTWSKEKILIQTYPLKNVLDKILPDNTLVDFDRRINNILNKTTELKQARQLLELREIHDFYSHSNWIEL</sequence>
<dbReference type="EMBL" id="CAJOBJ010360475">
    <property type="protein sequence ID" value="CAF5217663.1"/>
    <property type="molecule type" value="Genomic_DNA"/>
</dbReference>
<proteinExistence type="predicted"/>
<evidence type="ECO:0000313" key="1">
    <source>
        <dbReference type="EMBL" id="CAF5217663.1"/>
    </source>
</evidence>
<evidence type="ECO:0000313" key="2">
    <source>
        <dbReference type="Proteomes" id="UP000681720"/>
    </source>
</evidence>
<comment type="caution">
    <text evidence="1">The sequence shown here is derived from an EMBL/GenBank/DDBJ whole genome shotgun (WGS) entry which is preliminary data.</text>
</comment>
<organism evidence="1 2">
    <name type="scientific">Rotaria magnacalcarata</name>
    <dbReference type="NCBI Taxonomy" id="392030"/>
    <lineage>
        <taxon>Eukaryota</taxon>
        <taxon>Metazoa</taxon>
        <taxon>Spiralia</taxon>
        <taxon>Gnathifera</taxon>
        <taxon>Rotifera</taxon>
        <taxon>Eurotatoria</taxon>
        <taxon>Bdelloidea</taxon>
        <taxon>Philodinida</taxon>
        <taxon>Philodinidae</taxon>
        <taxon>Rotaria</taxon>
    </lineage>
</organism>
<reference evidence="1" key="1">
    <citation type="submission" date="2021-02" db="EMBL/GenBank/DDBJ databases">
        <authorList>
            <person name="Nowell W R."/>
        </authorList>
    </citation>
    <scope>NUCLEOTIDE SEQUENCE</scope>
</reference>
<feature type="non-terminal residue" evidence="1">
    <location>
        <position position="1"/>
    </location>
</feature>
<dbReference type="AlphaFoldDB" id="A0A8S3JKA0"/>
<accession>A0A8S3JKA0</accession>
<feature type="non-terminal residue" evidence="1">
    <location>
        <position position="75"/>
    </location>
</feature>
<name>A0A8S3JKA0_9BILA</name>
<protein>
    <submittedName>
        <fullName evidence="1">Uncharacterized protein</fullName>
    </submittedName>
</protein>